<dbReference type="Proteomes" id="UP001500213">
    <property type="component" value="Unassembled WGS sequence"/>
</dbReference>
<accession>A0ABP8ASC8</accession>
<feature type="transmembrane region" description="Helical" evidence="1">
    <location>
        <begin position="27"/>
        <end position="48"/>
    </location>
</feature>
<keyword evidence="1" id="KW-0812">Transmembrane</keyword>
<dbReference type="EMBL" id="BAABBX010000013">
    <property type="protein sequence ID" value="GAA4188812.1"/>
    <property type="molecule type" value="Genomic_DNA"/>
</dbReference>
<evidence type="ECO:0000313" key="2">
    <source>
        <dbReference type="EMBL" id="GAA4188812.1"/>
    </source>
</evidence>
<keyword evidence="3" id="KW-1185">Reference proteome</keyword>
<feature type="transmembrane region" description="Helical" evidence="1">
    <location>
        <begin position="60"/>
        <end position="87"/>
    </location>
</feature>
<gene>
    <name evidence="2" type="ORF">GCM10022288_15640</name>
</gene>
<evidence type="ECO:0008006" key="4">
    <source>
        <dbReference type="Google" id="ProtNLM"/>
    </source>
</evidence>
<evidence type="ECO:0000313" key="3">
    <source>
        <dbReference type="Proteomes" id="UP001500213"/>
    </source>
</evidence>
<dbReference type="RefSeq" id="WP_344775581.1">
    <property type="nucleotide sequence ID" value="NZ_BAABBX010000013.1"/>
</dbReference>
<keyword evidence="1" id="KW-0472">Membrane</keyword>
<name>A0ABP8ASC8_9MICO</name>
<sequence length="113" mass="11432">MDTGTINFKGAWDTTWRSISGVIGPQVTGLMTIIGVLLVVFAVGKWIFDKRRGGGAASGLGPVLWALIAGALLAAPGVIIPAFLGILDTVINMLVHLVGSSGSAVGNTGVSSD</sequence>
<keyword evidence="1" id="KW-1133">Transmembrane helix</keyword>
<reference evidence="3" key="1">
    <citation type="journal article" date="2019" name="Int. J. Syst. Evol. Microbiol.">
        <title>The Global Catalogue of Microorganisms (GCM) 10K type strain sequencing project: providing services to taxonomists for standard genome sequencing and annotation.</title>
        <authorList>
            <consortium name="The Broad Institute Genomics Platform"/>
            <consortium name="The Broad Institute Genome Sequencing Center for Infectious Disease"/>
            <person name="Wu L."/>
            <person name="Ma J."/>
        </authorList>
    </citation>
    <scope>NUCLEOTIDE SEQUENCE [LARGE SCALE GENOMIC DNA]</scope>
    <source>
        <strain evidence="3">JCM 17593</strain>
    </source>
</reference>
<protein>
    <recommendedName>
        <fullName evidence="4">Phage holin family protein</fullName>
    </recommendedName>
</protein>
<comment type="caution">
    <text evidence="2">The sequence shown here is derived from an EMBL/GenBank/DDBJ whole genome shotgun (WGS) entry which is preliminary data.</text>
</comment>
<evidence type="ECO:0000256" key="1">
    <source>
        <dbReference type="SAM" id="Phobius"/>
    </source>
</evidence>
<proteinExistence type="predicted"/>
<organism evidence="2 3">
    <name type="scientific">Gryllotalpicola kribbensis</name>
    <dbReference type="NCBI Taxonomy" id="993084"/>
    <lineage>
        <taxon>Bacteria</taxon>
        <taxon>Bacillati</taxon>
        <taxon>Actinomycetota</taxon>
        <taxon>Actinomycetes</taxon>
        <taxon>Micrococcales</taxon>
        <taxon>Microbacteriaceae</taxon>
        <taxon>Gryllotalpicola</taxon>
    </lineage>
</organism>